<evidence type="ECO:0000256" key="1">
    <source>
        <dbReference type="SAM" id="MobiDB-lite"/>
    </source>
</evidence>
<dbReference type="Pfam" id="PF14428">
    <property type="entry name" value="DddA-like"/>
    <property type="match status" value="1"/>
</dbReference>
<organism evidence="2 3">
    <name type="scientific">Salinispora arenicola</name>
    <dbReference type="NCBI Taxonomy" id="168697"/>
    <lineage>
        <taxon>Bacteria</taxon>
        <taxon>Bacillati</taxon>
        <taxon>Actinomycetota</taxon>
        <taxon>Actinomycetes</taxon>
        <taxon>Micromonosporales</taxon>
        <taxon>Micromonosporaceae</taxon>
        <taxon>Salinispora</taxon>
    </lineage>
</organism>
<dbReference type="InterPro" id="IPR032724">
    <property type="entry name" value="SCP1.201-like"/>
</dbReference>
<comment type="caution">
    <text evidence="2">The sequence shown here is derived from an EMBL/GenBank/DDBJ whole genome shotgun (WGS) entry which is preliminary data.</text>
</comment>
<evidence type="ECO:0000313" key="2">
    <source>
        <dbReference type="EMBL" id="TQL36932.1"/>
    </source>
</evidence>
<feature type="region of interest" description="Disordered" evidence="1">
    <location>
        <begin position="116"/>
        <end position="160"/>
    </location>
</feature>
<dbReference type="EMBL" id="VFOL01000001">
    <property type="protein sequence ID" value="TQL36932.1"/>
    <property type="molecule type" value="Genomic_DNA"/>
</dbReference>
<name>A0A542XM71_SALAC</name>
<dbReference type="Proteomes" id="UP000315983">
    <property type="component" value="Unassembled WGS sequence"/>
</dbReference>
<proteinExistence type="predicted"/>
<protein>
    <submittedName>
        <fullName evidence="2">Nucleic acid/nucleotide deaminase of polymorphic system toxin</fullName>
    </submittedName>
</protein>
<sequence>MSMASVAAGLRTVLDGIARTRAGAAAGVEAAIRARDRLTAVTASSRHPLVDQALQHVTAAIERLHAADQDAALAASALVAYGRTLGISLPAPPPAPPPASAPTRGAAPVPSWIRQAGQDLPTRPDDHGPTHGQAFDSTGRPLSAEPWRSGRNIASTSDLRPIPGLKGFPWTLTDHVESRAAQQMRRPGAPREVSLVVNKEPCTDDPYGCDRILRHIIPAGSRLTIYVHDPDTAAGVRTVGQYEGTGKGIVS</sequence>
<accession>A0A542XM71</accession>
<dbReference type="AlphaFoldDB" id="A0A542XM71"/>
<reference evidence="2 3" key="1">
    <citation type="submission" date="2019-06" db="EMBL/GenBank/DDBJ databases">
        <title>Sequencing the genomes of 1000 actinobacteria strains.</title>
        <authorList>
            <person name="Klenk H.-P."/>
        </authorList>
    </citation>
    <scope>NUCLEOTIDE SEQUENCE [LARGE SCALE GENOMIC DNA]</scope>
    <source>
        <strain evidence="2 3">DSM 44819</strain>
    </source>
</reference>
<gene>
    <name evidence="2" type="ORF">FB564_2069</name>
</gene>
<evidence type="ECO:0000313" key="3">
    <source>
        <dbReference type="Proteomes" id="UP000315983"/>
    </source>
</evidence>